<dbReference type="GO" id="GO:0016887">
    <property type="term" value="F:ATP hydrolysis activity"/>
    <property type="evidence" value="ECO:0007669"/>
    <property type="project" value="InterPro"/>
</dbReference>
<keyword evidence="7" id="KW-1185">Reference proteome</keyword>
<dbReference type="SMART" id="SM00382">
    <property type="entry name" value="AAA"/>
    <property type="match status" value="1"/>
</dbReference>
<dbReference type="Pfam" id="PF00005">
    <property type="entry name" value="ABC_tran"/>
    <property type="match status" value="1"/>
</dbReference>
<gene>
    <name evidence="6" type="ORF">SAMN04488558_10731</name>
</gene>
<dbReference type="InterPro" id="IPR017871">
    <property type="entry name" value="ABC_transporter-like_CS"/>
</dbReference>
<dbReference type="Gene3D" id="3.40.50.300">
    <property type="entry name" value="P-loop containing nucleotide triphosphate hydrolases"/>
    <property type="match status" value="1"/>
</dbReference>
<reference evidence="6 7" key="1">
    <citation type="submission" date="2016-10" db="EMBL/GenBank/DDBJ databases">
        <authorList>
            <person name="de Groot N.N."/>
        </authorList>
    </citation>
    <scope>NUCLEOTIDE SEQUENCE [LARGE SCALE GENOMIC DNA]</scope>
    <source>
        <strain evidence="6 7">DSM 15695</strain>
    </source>
</reference>
<dbReference type="PANTHER" id="PTHR42781">
    <property type="entry name" value="SPERMIDINE/PUTRESCINE IMPORT ATP-BINDING PROTEIN POTA"/>
    <property type="match status" value="1"/>
</dbReference>
<dbReference type="GO" id="GO:0005524">
    <property type="term" value="F:ATP binding"/>
    <property type="evidence" value="ECO:0007669"/>
    <property type="project" value="UniProtKB-KW"/>
</dbReference>
<dbReference type="RefSeq" id="WP_092571964.1">
    <property type="nucleotide sequence ID" value="NZ_CALUDV010000003.1"/>
</dbReference>
<evidence type="ECO:0000256" key="1">
    <source>
        <dbReference type="ARBA" id="ARBA00022448"/>
    </source>
</evidence>
<dbReference type="AlphaFoldDB" id="A0A1H9EGV9"/>
<proteinExistence type="predicted"/>
<dbReference type="PANTHER" id="PTHR42781:SF4">
    <property type="entry name" value="SPERMIDINE_PUTRESCINE IMPORT ATP-BINDING PROTEIN POTA"/>
    <property type="match status" value="1"/>
</dbReference>
<dbReference type="PROSITE" id="PS00211">
    <property type="entry name" value="ABC_TRANSPORTER_1"/>
    <property type="match status" value="1"/>
</dbReference>
<sequence>MEIKLINLSKSFDHKLVLKDINLTIDSQSFTTLLGPSGCGKTTLLRMIAGLEEPDEGEIYFDDTCVFSRNKGIFVPTEQRGLGFVFQDFALWPHLSVFENVAFGLRVRKYQGNISEVVLEALKKVKLESFAQMKPGSLSGGQQQRVAFARALAIKPDIILFDEPFSALDAILREQMRLEIKNLADESQFTSVFVTHDQIEAMAMSDQIVVLSNGQVEQVGTPEAIYNQPASKFVAQFIGDSNWLDDERMFRTESALLNQEGKGFPVKVMSSEFLGTQYKIHLSYNDKQWIGYSRYKFTKDQHLNMDIQQENIIQVKS</sequence>
<evidence type="ECO:0000313" key="7">
    <source>
        <dbReference type="Proteomes" id="UP000198833"/>
    </source>
</evidence>
<dbReference type="InterPro" id="IPR050093">
    <property type="entry name" value="ABC_SmlMolc_Importer"/>
</dbReference>
<evidence type="ECO:0000313" key="6">
    <source>
        <dbReference type="EMBL" id="SEQ24812.1"/>
    </source>
</evidence>
<dbReference type="STRING" id="89093.SAMN04488558_10731"/>
<dbReference type="PROSITE" id="PS50893">
    <property type="entry name" value="ABC_TRANSPORTER_2"/>
    <property type="match status" value="1"/>
</dbReference>
<dbReference type="OrthoDB" id="9790614at2"/>
<protein>
    <recommendedName>
        <fullName evidence="4">ABC-type quaternary amine transporter</fullName>
        <ecNumber evidence="4">7.6.2.9</ecNumber>
    </recommendedName>
</protein>
<dbReference type="EC" id="7.6.2.9" evidence="4"/>
<dbReference type="GO" id="GO:0015418">
    <property type="term" value="F:ABC-type quaternary ammonium compound transporting activity"/>
    <property type="evidence" value="ECO:0007669"/>
    <property type="project" value="UniProtKB-EC"/>
</dbReference>
<evidence type="ECO:0000256" key="3">
    <source>
        <dbReference type="ARBA" id="ARBA00022840"/>
    </source>
</evidence>
<name>A0A1H9EGV9_9LACT</name>
<keyword evidence="3 6" id="KW-0067">ATP-binding</keyword>
<keyword evidence="2" id="KW-0547">Nucleotide-binding</keyword>
<keyword evidence="1" id="KW-0813">Transport</keyword>
<dbReference type="InterPro" id="IPR027417">
    <property type="entry name" value="P-loop_NTPase"/>
</dbReference>
<dbReference type="FunFam" id="3.40.50.300:FF:000425">
    <property type="entry name" value="Probable ABC transporter, ATP-binding subunit"/>
    <property type="match status" value="1"/>
</dbReference>
<evidence type="ECO:0000256" key="2">
    <source>
        <dbReference type="ARBA" id="ARBA00022741"/>
    </source>
</evidence>
<feature type="domain" description="ABC transporter" evidence="5">
    <location>
        <begin position="3"/>
        <end position="238"/>
    </location>
</feature>
<dbReference type="InterPro" id="IPR003439">
    <property type="entry name" value="ABC_transporter-like_ATP-bd"/>
</dbReference>
<evidence type="ECO:0000259" key="5">
    <source>
        <dbReference type="PROSITE" id="PS50893"/>
    </source>
</evidence>
<dbReference type="EMBL" id="FOEN01000007">
    <property type="protein sequence ID" value="SEQ24812.1"/>
    <property type="molecule type" value="Genomic_DNA"/>
</dbReference>
<accession>A0A1H9EGV9</accession>
<organism evidence="6 7">
    <name type="scientific">Ignavigranum ruoffiae</name>
    <dbReference type="NCBI Taxonomy" id="89093"/>
    <lineage>
        <taxon>Bacteria</taxon>
        <taxon>Bacillati</taxon>
        <taxon>Bacillota</taxon>
        <taxon>Bacilli</taxon>
        <taxon>Lactobacillales</taxon>
        <taxon>Aerococcaceae</taxon>
        <taxon>Ignavigranum</taxon>
    </lineage>
</organism>
<dbReference type="InterPro" id="IPR003593">
    <property type="entry name" value="AAA+_ATPase"/>
</dbReference>
<dbReference type="SUPFAM" id="SSF52540">
    <property type="entry name" value="P-loop containing nucleoside triphosphate hydrolases"/>
    <property type="match status" value="1"/>
</dbReference>
<dbReference type="Proteomes" id="UP000198833">
    <property type="component" value="Unassembled WGS sequence"/>
</dbReference>
<evidence type="ECO:0000256" key="4">
    <source>
        <dbReference type="ARBA" id="ARBA00066388"/>
    </source>
</evidence>